<keyword evidence="2" id="KW-0813">Transport</keyword>
<evidence type="ECO:0000313" key="10">
    <source>
        <dbReference type="EMBL" id="QPC65657.1"/>
    </source>
</evidence>
<dbReference type="Proteomes" id="UP000663297">
    <property type="component" value="Chromosome 3"/>
</dbReference>
<dbReference type="InterPro" id="IPR036259">
    <property type="entry name" value="MFS_trans_sf"/>
</dbReference>
<evidence type="ECO:0000313" key="9">
    <source>
        <dbReference type="EMBL" id="PTD09831.1"/>
    </source>
</evidence>
<evidence type="ECO:0000256" key="5">
    <source>
        <dbReference type="ARBA" id="ARBA00023136"/>
    </source>
</evidence>
<proteinExistence type="predicted"/>
<dbReference type="OrthoDB" id="2985014at2759"/>
<evidence type="ECO:0000256" key="1">
    <source>
        <dbReference type="ARBA" id="ARBA00004141"/>
    </source>
</evidence>
<gene>
    <name evidence="9" type="ORF">FCULG_00008976</name>
    <name evidence="10" type="ORF">HYE67_007888</name>
</gene>
<evidence type="ECO:0000256" key="6">
    <source>
        <dbReference type="ARBA" id="ARBA00023180"/>
    </source>
</evidence>
<sequence>MVIESSETGPKEGRSVEKQTGGTDHDGRSASSDNQPEATWDLAAESKARRKVDRSVLFLLFLGLLVFQLDRMNLASALTAGFAADINVNRDTINLGNQLMFMGIVIFEIPCNMALQKIGPRKWMVGQVLAFGFIATIQVFIKNRAAFLALRLMLGFSEAGYIPGGVYTLSTCPILASGILKLEGAHGMKGWQWLFLLEGIFTIVVAFILLLFLPGSPDIPRPLVGPGLARFSSTEQDILQRRLEIDDPEGKRAGVQGLAIDWALVRRTILHYRRWPHYVAAFAVFSTWSPLTTYTPSIIVSLGFDRITANALAVVGASLALPIVFFFGYLSDRTNLRGGTVIAGNFCYLITLIVARQLHPHAIILSQTLGFNSIVERLDVGYVSH</sequence>
<keyword evidence="5 8" id="KW-0472">Membrane</keyword>
<dbReference type="Pfam" id="PF07690">
    <property type="entry name" value="MFS_1"/>
    <property type="match status" value="2"/>
</dbReference>
<dbReference type="GO" id="GO:0022857">
    <property type="term" value="F:transmembrane transporter activity"/>
    <property type="evidence" value="ECO:0007669"/>
    <property type="project" value="InterPro"/>
</dbReference>
<evidence type="ECO:0000256" key="3">
    <source>
        <dbReference type="ARBA" id="ARBA00022692"/>
    </source>
</evidence>
<reference evidence="10" key="2">
    <citation type="submission" date="2020-11" db="EMBL/GenBank/DDBJ databases">
        <title>The chromosome-scale genome resource for two endophytic Fusarium species: F. culmorum and F. pseudograminearum.</title>
        <authorList>
            <person name="Yuan Z."/>
        </authorList>
    </citation>
    <scope>NUCLEOTIDE SEQUENCE</scope>
    <source>
        <strain evidence="10">Class2-1B</strain>
    </source>
</reference>
<evidence type="ECO:0000256" key="8">
    <source>
        <dbReference type="SAM" id="Phobius"/>
    </source>
</evidence>
<feature type="transmembrane region" description="Helical" evidence="8">
    <location>
        <begin position="194"/>
        <end position="213"/>
    </location>
</feature>
<feature type="transmembrane region" description="Helical" evidence="8">
    <location>
        <begin position="56"/>
        <end position="83"/>
    </location>
</feature>
<feature type="transmembrane region" description="Helical" evidence="8">
    <location>
        <begin position="123"/>
        <end position="141"/>
    </location>
</feature>
<evidence type="ECO:0000313" key="11">
    <source>
        <dbReference type="Proteomes" id="UP000241587"/>
    </source>
</evidence>
<comment type="subcellular location">
    <subcellularLocation>
        <location evidence="1">Membrane</location>
        <topology evidence="1">Multi-pass membrane protein</topology>
    </subcellularLocation>
</comment>
<protein>
    <submittedName>
        <fullName evidence="9">Putative transporter</fullName>
    </submittedName>
</protein>
<keyword evidence="4 8" id="KW-1133">Transmembrane helix</keyword>
<feature type="transmembrane region" description="Helical" evidence="8">
    <location>
        <begin position="275"/>
        <end position="295"/>
    </location>
</feature>
<evidence type="ECO:0000256" key="4">
    <source>
        <dbReference type="ARBA" id="ARBA00022989"/>
    </source>
</evidence>
<organism evidence="9 11">
    <name type="scientific">Fusarium culmorum</name>
    <dbReference type="NCBI Taxonomy" id="5516"/>
    <lineage>
        <taxon>Eukaryota</taxon>
        <taxon>Fungi</taxon>
        <taxon>Dikarya</taxon>
        <taxon>Ascomycota</taxon>
        <taxon>Pezizomycotina</taxon>
        <taxon>Sordariomycetes</taxon>
        <taxon>Hypocreomycetidae</taxon>
        <taxon>Hypocreales</taxon>
        <taxon>Nectriaceae</taxon>
        <taxon>Fusarium</taxon>
    </lineage>
</organism>
<dbReference type="PANTHER" id="PTHR43791">
    <property type="entry name" value="PERMEASE-RELATED"/>
    <property type="match status" value="1"/>
</dbReference>
<keyword evidence="11" id="KW-1185">Reference proteome</keyword>
<dbReference type="OMA" id="FVVFSTW"/>
<dbReference type="SUPFAM" id="SSF103473">
    <property type="entry name" value="MFS general substrate transporter"/>
    <property type="match status" value="1"/>
</dbReference>
<dbReference type="PANTHER" id="PTHR43791:SF32">
    <property type="entry name" value="MAJOR FACILITATOR SUPERFAMILY (MFS) PROFILE DOMAIN-CONTAINING PROTEIN"/>
    <property type="match status" value="1"/>
</dbReference>
<reference evidence="9 11" key="1">
    <citation type="submission" date="2018-02" db="EMBL/GenBank/DDBJ databases">
        <title>Fusarium culmorum secondary metabolites in fungal-bacterial-plant interactions.</title>
        <authorList>
            <person name="Schmidt R."/>
        </authorList>
    </citation>
    <scope>NUCLEOTIDE SEQUENCE [LARGE SCALE GENOMIC DNA]</scope>
    <source>
        <strain evidence="9 11">PV</strain>
    </source>
</reference>
<feature type="transmembrane region" description="Helical" evidence="8">
    <location>
        <begin position="307"/>
        <end position="330"/>
    </location>
</feature>
<dbReference type="Proteomes" id="UP000241587">
    <property type="component" value="Unassembled WGS sequence"/>
</dbReference>
<feature type="compositionally biased region" description="Basic and acidic residues" evidence="7">
    <location>
        <begin position="9"/>
        <end position="28"/>
    </location>
</feature>
<dbReference type="AlphaFoldDB" id="A0A2T4H1Z5"/>
<feature type="transmembrane region" description="Helical" evidence="8">
    <location>
        <begin position="336"/>
        <end position="355"/>
    </location>
</feature>
<dbReference type="GO" id="GO:0016020">
    <property type="term" value="C:membrane"/>
    <property type="evidence" value="ECO:0007669"/>
    <property type="project" value="UniProtKB-SubCell"/>
</dbReference>
<feature type="region of interest" description="Disordered" evidence="7">
    <location>
        <begin position="1"/>
        <end position="38"/>
    </location>
</feature>
<feature type="transmembrane region" description="Helical" evidence="8">
    <location>
        <begin position="161"/>
        <end position="182"/>
    </location>
</feature>
<dbReference type="EMBL" id="PVEM01000003">
    <property type="protein sequence ID" value="PTD09831.1"/>
    <property type="molecule type" value="Genomic_DNA"/>
</dbReference>
<dbReference type="Gene3D" id="1.20.1250.20">
    <property type="entry name" value="MFS general substrate transporter like domains"/>
    <property type="match status" value="1"/>
</dbReference>
<name>A0A2T4H1Z5_FUSCU</name>
<evidence type="ECO:0000256" key="2">
    <source>
        <dbReference type="ARBA" id="ARBA00022448"/>
    </source>
</evidence>
<keyword evidence="3 8" id="KW-0812">Transmembrane</keyword>
<accession>A0A2T4H1Z5</accession>
<dbReference type="EMBL" id="CP064749">
    <property type="protein sequence ID" value="QPC65657.1"/>
    <property type="molecule type" value="Genomic_DNA"/>
</dbReference>
<dbReference type="InterPro" id="IPR011701">
    <property type="entry name" value="MFS"/>
</dbReference>
<evidence type="ECO:0000256" key="7">
    <source>
        <dbReference type="SAM" id="MobiDB-lite"/>
    </source>
</evidence>
<keyword evidence="6" id="KW-0325">Glycoprotein</keyword>